<dbReference type="Pfam" id="PF07244">
    <property type="entry name" value="POTRA"/>
    <property type="match status" value="1"/>
</dbReference>
<sequence>MKKVVSVHKKTHLLLCLHALMGVGALPASAGQLPTLPPAVSPDASMSEMAGETNNSEPSKTDNDGMNNGKLSDTEMLANGLPDDVFFGDMSASQMLTTAEIEKKLQDASTDNRFYETADVSHADTRHEDGFAKIEDGDIATLGTDKTPIGLDESAITKLPTYESVTAGQDETQSELDPTAYLPEYEYEANTPPPRPDAVVDEIKPPNLIKRLYSRLFNDGVEAVTRLKVNVYHGGERVGWNTAVESLDDFEALRAKMMARRMNNAKATDNADKVARKTLKSEPFANIVTALEEISAESVADFGASVARLRQTVITAGQAVGYYDLNFSIERAGAGEINLVMHDLGEPVVVDNAVLDVRGLGADDPAYVQAQDNAPLKQGDVFHHGKYEDNKAIIDEVSGEHGYFDGRWLSNSADVILPDNVADVNLVYDTGEQYRFDDVVFFTVDKNTGQLTTDPDKLPVKPEVLRKLVTFEMGDAYNRTATRNLSNNLLATGYFNAVNTEIVLPSQTPETGINFENTTVRAETDDGSQTVDLGDGVTATIDPIDFTTSEIISDKLALVKQKAERLYNAPDDRLLVTDSSKQSRSILGRISDAVSSVAKMILPDESSDVLPELPEGVESPVLAGRKGGQDVYEDKKVPLYVFVMSDKPRDAQIGVGWGSDSGTRFITRIEHNLLNRDGMQAGADVRISQNKKGVDTYITRPIGHPLNDKAKASLGYNEERINQGVGNFDLSSRTLETGLSRNLVKDNGWNRTYSLKYRLDELKTNAPRETWQDLPVQFEHGKPTQQALLLGYAMNKMVADNLANPMKGYRQHYSLELGKQGLLTDTDMAILRAGVSGVYSFGDNSHGKDRQHQLIGSLNLGYLWADDFNAVPYKLRFFAGGDQSIRGYNYDSLSPLSDKGYLTGGQALAVASGEYNYEVLEGLRLGVFADVGNAYDKDFKNDTKVGAGVGVRYASPVGQVRLDVATGVGEKDKSVKLHFFIGAPF</sequence>
<evidence type="ECO:0000259" key="10">
    <source>
        <dbReference type="Pfam" id="PF07244"/>
    </source>
</evidence>
<reference evidence="11 12" key="1">
    <citation type="submission" date="2016-06" db="EMBL/GenBank/DDBJ databases">
        <title>Draft genome of Moraxella lacunata CCUG 57757A.</title>
        <authorList>
            <person name="Salva-Serra F."/>
            <person name="Engstrom-Jakobsson H."/>
            <person name="Thorell K."/>
            <person name="Gonzales-Siles L."/>
            <person name="Karlsson R."/>
            <person name="Boulund F."/>
            <person name="Engstrand L."/>
            <person name="Kristiansson E."/>
            <person name="Moore E."/>
        </authorList>
    </citation>
    <scope>NUCLEOTIDE SEQUENCE [LARGE SCALE GENOMIC DNA]</scope>
    <source>
        <strain evidence="11 12">CCUG 57757A</strain>
    </source>
</reference>
<evidence type="ECO:0000256" key="4">
    <source>
        <dbReference type="ARBA" id="ARBA00022729"/>
    </source>
</evidence>
<keyword evidence="5" id="KW-0472">Membrane</keyword>
<dbReference type="InterPro" id="IPR039910">
    <property type="entry name" value="D15-like"/>
</dbReference>
<feature type="compositionally biased region" description="Polar residues" evidence="7">
    <location>
        <begin position="52"/>
        <end position="71"/>
    </location>
</feature>
<evidence type="ECO:0000256" key="1">
    <source>
        <dbReference type="ARBA" id="ARBA00004370"/>
    </source>
</evidence>
<feature type="region of interest" description="Disordered" evidence="7">
    <location>
        <begin position="36"/>
        <end position="73"/>
    </location>
</feature>
<proteinExistence type="predicted"/>
<gene>
    <name evidence="11" type="ORF">A9309_09995</name>
</gene>
<protein>
    <submittedName>
        <fullName evidence="11">Uncharacterized protein</fullName>
    </submittedName>
</protein>
<dbReference type="InterPro" id="IPR010827">
    <property type="entry name" value="BamA/TamA_POTRA"/>
</dbReference>
<feature type="domain" description="Bacterial surface antigen (D15)" evidence="9">
    <location>
        <begin position="678"/>
        <end position="985"/>
    </location>
</feature>
<evidence type="ECO:0000313" key="11">
    <source>
        <dbReference type="EMBL" id="OBX60310.1"/>
    </source>
</evidence>
<dbReference type="Proteomes" id="UP000092607">
    <property type="component" value="Unassembled WGS sequence"/>
</dbReference>
<evidence type="ECO:0000256" key="8">
    <source>
        <dbReference type="SAM" id="SignalP"/>
    </source>
</evidence>
<dbReference type="Pfam" id="PF01103">
    <property type="entry name" value="Omp85"/>
    <property type="match status" value="1"/>
</dbReference>
<dbReference type="PANTHER" id="PTHR12815">
    <property type="entry name" value="SORTING AND ASSEMBLY MACHINERY SAMM50 PROTEIN FAMILY MEMBER"/>
    <property type="match status" value="1"/>
</dbReference>
<dbReference type="GO" id="GO:0097347">
    <property type="term" value="C:TAM protein secretion complex"/>
    <property type="evidence" value="ECO:0007669"/>
    <property type="project" value="TreeGrafter"/>
</dbReference>
<dbReference type="GO" id="GO:0009279">
    <property type="term" value="C:cell outer membrane"/>
    <property type="evidence" value="ECO:0007669"/>
    <property type="project" value="TreeGrafter"/>
</dbReference>
<evidence type="ECO:0000256" key="6">
    <source>
        <dbReference type="ARBA" id="ARBA00023237"/>
    </source>
</evidence>
<evidence type="ECO:0000256" key="5">
    <source>
        <dbReference type="ARBA" id="ARBA00023136"/>
    </source>
</evidence>
<evidence type="ECO:0000256" key="3">
    <source>
        <dbReference type="ARBA" id="ARBA00022692"/>
    </source>
</evidence>
<dbReference type="PANTHER" id="PTHR12815:SF47">
    <property type="entry name" value="TRANSLOCATION AND ASSEMBLY MODULE SUBUNIT TAMA"/>
    <property type="match status" value="1"/>
</dbReference>
<keyword evidence="2" id="KW-1134">Transmembrane beta strand</keyword>
<organism evidence="11 12">
    <name type="scientific">Moraxella lacunata</name>
    <dbReference type="NCBI Taxonomy" id="477"/>
    <lineage>
        <taxon>Bacteria</taxon>
        <taxon>Pseudomonadati</taxon>
        <taxon>Pseudomonadota</taxon>
        <taxon>Gammaproteobacteria</taxon>
        <taxon>Moraxellales</taxon>
        <taxon>Moraxellaceae</taxon>
        <taxon>Moraxella</taxon>
    </lineage>
</organism>
<keyword evidence="6" id="KW-0998">Cell outer membrane</keyword>
<dbReference type="GO" id="GO:0009306">
    <property type="term" value="P:protein secretion"/>
    <property type="evidence" value="ECO:0007669"/>
    <property type="project" value="TreeGrafter"/>
</dbReference>
<comment type="caution">
    <text evidence="11">The sequence shown here is derived from an EMBL/GenBank/DDBJ whole genome shotgun (WGS) entry which is preliminary data.</text>
</comment>
<evidence type="ECO:0000313" key="12">
    <source>
        <dbReference type="Proteomes" id="UP000092607"/>
    </source>
</evidence>
<evidence type="ECO:0000256" key="2">
    <source>
        <dbReference type="ARBA" id="ARBA00022452"/>
    </source>
</evidence>
<name>A0A1B8PWP0_MORLA</name>
<comment type="subcellular location">
    <subcellularLocation>
        <location evidence="1">Membrane</location>
    </subcellularLocation>
</comment>
<dbReference type="RefSeq" id="WP_065255562.1">
    <property type="nucleotide sequence ID" value="NZ_JARDJM010000003.1"/>
</dbReference>
<keyword evidence="4 8" id="KW-0732">Signal</keyword>
<feature type="domain" description="POTRA" evidence="10">
    <location>
        <begin position="460"/>
        <end position="515"/>
    </location>
</feature>
<dbReference type="AlphaFoldDB" id="A0A1B8PWP0"/>
<feature type="signal peptide" evidence="8">
    <location>
        <begin position="1"/>
        <end position="30"/>
    </location>
</feature>
<dbReference type="InterPro" id="IPR000184">
    <property type="entry name" value="Bac_surfAg_D15"/>
</dbReference>
<evidence type="ECO:0000256" key="7">
    <source>
        <dbReference type="SAM" id="MobiDB-lite"/>
    </source>
</evidence>
<keyword evidence="3" id="KW-0812">Transmembrane</keyword>
<dbReference type="Gene3D" id="3.10.20.310">
    <property type="entry name" value="membrane protein fhac"/>
    <property type="match status" value="2"/>
</dbReference>
<accession>A0A1B8PWP0</accession>
<feature type="chain" id="PRO_5008611974" evidence="8">
    <location>
        <begin position="31"/>
        <end position="985"/>
    </location>
</feature>
<dbReference type="Gene3D" id="2.40.160.50">
    <property type="entry name" value="membrane protein fhac: a member of the omp85/tpsb transporter family"/>
    <property type="match status" value="1"/>
</dbReference>
<dbReference type="EMBL" id="LZMS01000088">
    <property type="protein sequence ID" value="OBX60310.1"/>
    <property type="molecule type" value="Genomic_DNA"/>
</dbReference>
<evidence type="ECO:0000259" key="9">
    <source>
        <dbReference type="Pfam" id="PF01103"/>
    </source>
</evidence>